<keyword evidence="3" id="KW-1133">Transmembrane helix</keyword>
<organism evidence="5 6">
    <name type="scientific">Parendozoicomonas haliclonae</name>
    <dbReference type="NCBI Taxonomy" id="1960125"/>
    <lineage>
        <taxon>Bacteria</taxon>
        <taxon>Pseudomonadati</taxon>
        <taxon>Pseudomonadota</taxon>
        <taxon>Gammaproteobacteria</taxon>
        <taxon>Oceanospirillales</taxon>
        <taxon>Endozoicomonadaceae</taxon>
        <taxon>Parendozoicomonas</taxon>
    </lineage>
</organism>
<accession>A0A1X7AMP8</accession>
<dbReference type="InterPro" id="IPR050768">
    <property type="entry name" value="UPF0353/GerABKA_families"/>
</dbReference>
<name>A0A1X7AMP8_9GAMM</name>
<dbReference type="SMART" id="SM00327">
    <property type="entry name" value="VWA"/>
    <property type="match status" value="1"/>
</dbReference>
<dbReference type="Gene3D" id="1.25.40.10">
    <property type="entry name" value="Tetratricopeptide repeat domain"/>
    <property type="match status" value="1"/>
</dbReference>
<feature type="region of interest" description="Disordered" evidence="2">
    <location>
        <begin position="475"/>
        <end position="662"/>
    </location>
</feature>
<dbReference type="RefSeq" id="WP_087111560.1">
    <property type="nucleotide sequence ID" value="NZ_CBCSCN010000007.1"/>
</dbReference>
<dbReference type="PROSITE" id="PS50234">
    <property type="entry name" value="VWFA"/>
    <property type="match status" value="1"/>
</dbReference>
<proteinExistence type="predicted"/>
<feature type="compositionally biased region" description="Low complexity" evidence="2">
    <location>
        <begin position="539"/>
        <end position="559"/>
    </location>
</feature>
<gene>
    <name evidence="5" type="ORF">EHSB41UT_03144</name>
</gene>
<evidence type="ECO:0000313" key="5">
    <source>
        <dbReference type="EMBL" id="SMA49260.1"/>
    </source>
</evidence>
<dbReference type="InterPro" id="IPR019734">
    <property type="entry name" value="TPR_rpt"/>
</dbReference>
<dbReference type="InterPro" id="IPR036465">
    <property type="entry name" value="vWFA_dom_sf"/>
</dbReference>
<dbReference type="Proteomes" id="UP000196573">
    <property type="component" value="Unassembled WGS sequence"/>
</dbReference>
<evidence type="ECO:0000259" key="4">
    <source>
        <dbReference type="PROSITE" id="PS50234"/>
    </source>
</evidence>
<dbReference type="EMBL" id="FWPT01000007">
    <property type="protein sequence ID" value="SMA49260.1"/>
    <property type="molecule type" value="Genomic_DNA"/>
</dbReference>
<feature type="domain" description="VWFA" evidence="4">
    <location>
        <begin position="95"/>
        <end position="298"/>
    </location>
</feature>
<dbReference type="InterPro" id="IPR002035">
    <property type="entry name" value="VWF_A"/>
</dbReference>
<sequence>MTMIENFHFLRPLWLLALAPLALVIWQLWQSHTNKGSWQTLIPAHLLEHLLEGEEQTRSRWPALVAAIAGIIAIVAMAGPAWKQIETPVEKSVAPLVIVVDLSRSMLAADPAPNRLTRAKQKLTDILRQRQDGLTAIVAYAGSSHVVSPLTDDNATLTNLVRALDPSIMPVQGSQPQQGVAKAIELLRQGSGQAGSILLITDGLTEQQSKAIESEVSDSGDTLSILGIGSENGAPVPAEGGGFMRDAQGGIVMAQLERNLLQSTARASGGRYSDLTLDNSDITRLLPKSSALDATQRVDRNFDSWYDEGRWLTLLLIPLVLVGFRRGLILPLLLVSALGLHSPDSLAEQQQVPANKESVLDKAWSNAWETPDQQGQALLQQGNSAAAAARFDNPQWKAEALDQAGQYAEAASLFGEQAKAASNPMAKADAFYNQGNALARAGELQKSLDAYKEALKANPDMEQARTNQKIVEELKQQQQNQQNQNQDNNQQQNSDQQDKSENNSEEQSGDQQGSEQKQDDSGSQQKNESADQGKDQPSDKNQSQNSDSADQQNQQNDSEQQGEQDQEQDASSAEQGQNEEEQADSESQQSQATTEPSDETGKEQQAPVATEATEQDMDAEQTEAWLRRIPNDPGGLLRRKFEQQQKQMQQKRQHAPQDTQPW</sequence>
<evidence type="ECO:0000313" key="6">
    <source>
        <dbReference type="Proteomes" id="UP000196573"/>
    </source>
</evidence>
<dbReference type="OrthoDB" id="9807628at2"/>
<keyword evidence="3" id="KW-0472">Membrane</keyword>
<feature type="compositionally biased region" description="Basic and acidic residues" evidence="2">
    <location>
        <begin position="528"/>
        <end position="538"/>
    </location>
</feature>
<keyword evidence="3" id="KW-0812">Transmembrane</keyword>
<dbReference type="PROSITE" id="PS50293">
    <property type="entry name" value="TPR_REGION"/>
    <property type="match status" value="1"/>
</dbReference>
<reference evidence="5 6" key="1">
    <citation type="submission" date="2017-03" db="EMBL/GenBank/DDBJ databases">
        <authorList>
            <person name="Afonso C.L."/>
            <person name="Miller P.J."/>
            <person name="Scott M.A."/>
            <person name="Spackman E."/>
            <person name="Goraichik I."/>
            <person name="Dimitrov K.M."/>
            <person name="Suarez D.L."/>
            <person name="Swayne D.E."/>
        </authorList>
    </citation>
    <scope>NUCLEOTIDE SEQUENCE [LARGE SCALE GENOMIC DNA]</scope>
    <source>
        <strain evidence="5">SB41UT1</strain>
    </source>
</reference>
<protein>
    <submittedName>
        <fullName evidence="5">Photosystem I assembly protein Ycf3</fullName>
    </submittedName>
</protein>
<evidence type="ECO:0000256" key="3">
    <source>
        <dbReference type="SAM" id="Phobius"/>
    </source>
</evidence>
<dbReference type="Pfam" id="PF00515">
    <property type="entry name" value="TPR_1"/>
    <property type="match status" value="1"/>
</dbReference>
<keyword evidence="1" id="KW-0802">TPR repeat</keyword>
<dbReference type="InterPro" id="IPR011990">
    <property type="entry name" value="TPR-like_helical_dom_sf"/>
</dbReference>
<dbReference type="Gene3D" id="3.40.50.410">
    <property type="entry name" value="von Willebrand factor, type A domain"/>
    <property type="match status" value="1"/>
</dbReference>
<feature type="compositionally biased region" description="Low complexity" evidence="2">
    <location>
        <begin position="585"/>
        <end position="595"/>
    </location>
</feature>
<dbReference type="PANTHER" id="PTHR22550:SF14">
    <property type="entry name" value="VWFA DOMAIN-CONTAINING PROTEIN"/>
    <property type="match status" value="1"/>
</dbReference>
<feature type="transmembrane region" description="Helical" evidence="3">
    <location>
        <begin position="12"/>
        <end position="29"/>
    </location>
</feature>
<feature type="repeat" description="TPR" evidence="1">
    <location>
        <begin position="428"/>
        <end position="461"/>
    </location>
</feature>
<dbReference type="SMART" id="SM00028">
    <property type="entry name" value="TPR"/>
    <property type="match status" value="1"/>
</dbReference>
<keyword evidence="6" id="KW-1185">Reference proteome</keyword>
<dbReference type="SUPFAM" id="SSF53300">
    <property type="entry name" value="vWA-like"/>
    <property type="match status" value="1"/>
</dbReference>
<dbReference type="AlphaFoldDB" id="A0A1X7AMP8"/>
<dbReference type="Pfam" id="PF13519">
    <property type="entry name" value="VWA_2"/>
    <property type="match status" value="1"/>
</dbReference>
<feature type="compositionally biased region" description="Low complexity" evidence="2">
    <location>
        <begin position="509"/>
        <end position="526"/>
    </location>
</feature>
<dbReference type="PANTHER" id="PTHR22550">
    <property type="entry name" value="SPORE GERMINATION PROTEIN"/>
    <property type="match status" value="1"/>
</dbReference>
<evidence type="ECO:0000256" key="2">
    <source>
        <dbReference type="SAM" id="MobiDB-lite"/>
    </source>
</evidence>
<dbReference type="PROSITE" id="PS50005">
    <property type="entry name" value="TPR"/>
    <property type="match status" value="1"/>
</dbReference>
<dbReference type="SUPFAM" id="SSF48452">
    <property type="entry name" value="TPR-like"/>
    <property type="match status" value="1"/>
</dbReference>
<feature type="compositionally biased region" description="Low complexity" evidence="2">
    <location>
        <begin position="476"/>
        <end position="495"/>
    </location>
</feature>
<evidence type="ECO:0000256" key="1">
    <source>
        <dbReference type="PROSITE-ProRule" id="PRU00339"/>
    </source>
</evidence>